<organism evidence="2 3">
    <name type="scientific">candidate division WWE3 bacterium</name>
    <dbReference type="NCBI Taxonomy" id="2053526"/>
    <lineage>
        <taxon>Bacteria</taxon>
        <taxon>Katanobacteria</taxon>
    </lineage>
</organism>
<proteinExistence type="predicted"/>
<accession>A0A3A4ZEN1</accession>
<dbReference type="Gene3D" id="3.40.50.300">
    <property type="entry name" value="P-loop containing nucleotide triphosphate hydrolases"/>
    <property type="match status" value="1"/>
</dbReference>
<gene>
    <name evidence="2" type="ORF">C4561_01710</name>
</gene>
<dbReference type="InterPro" id="IPR002611">
    <property type="entry name" value="IstB_ATP-bd"/>
</dbReference>
<feature type="domain" description="IstB-like ATP-binding" evidence="1">
    <location>
        <begin position="89"/>
        <end position="205"/>
    </location>
</feature>
<reference evidence="2 3" key="1">
    <citation type="journal article" date="2017" name="ISME J.">
        <title>Energy and carbon metabolisms in a deep terrestrial subsurface fluid microbial community.</title>
        <authorList>
            <person name="Momper L."/>
            <person name="Jungbluth S.P."/>
            <person name="Lee M.D."/>
            <person name="Amend J.P."/>
        </authorList>
    </citation>
    <scope>NUCLEOTIDE SEQUENCE [LARGE SCALE GENOMIC DNA]</scope>
    <source>
        <strain evidence="2">SURF_46</strain>
    </source>
</reference>
<dbReference type="Pfam" id="PF01695">
    <property type="entry name" value="IstB_IS21"/>
    <property type="match status" value="1"/>
</dbReference>
<dbReference type="Proteomes" id="UP000265540">
    <property type="component" value="Unassembled WGS sequence"/>
</dbReference>
<evidence type="ECO:0000259" key="1">
    <source>
        <dbReference type="Pfam" id="PF01695"/>
    </source>
</evidence>
<dbReference type="EMBL" id="QZJF01000008">
    <property type="protein sequence ID" value="RJR27645.1"/>
    <property type="molecule type" value="Genomic_DNA"/>
</dbReference>
<dbReference type="InterPro" id="IPR027417">
    <property type="entry name" value="P-loop_NTPase"/>
</dbReference>
<evidence type="ECO:0000313" key="2">
    <source>
        <dbReference type="EMBL" id="RJR27645.1"/>
    </source>
</evidence>
<dbReference type="AlphaFoldDB" id="A0A3A4ZEN1"/>
<sequence length="207" mass="23935">MEISTKSSEKSEFILLHSGMPPIFRELSFDGLTEVSKGLISLCEKYIGEFPINKKPGLYLFSQIPGNAKSAIAAIILKRIVSLGKVKRKASFISFPDLLNFLRQRYVYGREFEPEVDYESIIQRSELLVFDDVGKQLTDKNLADYYFYIMNKLYEEKKSVIITSNFSLEELRERFEVAPKVLDSVLSRIEAMCDIVKMTNRDYRVIQ</sequence>
<comment type="caution">
    <text evidence="2">The sequence shown here is derived from an EMBL/GenBank/DDBJ whole genome shotgun (WGS) entry which is preliminary data.</text>
</comment>
<dbReference type="SUPFAM" id="SSF52540">
    <property type="entry name" value="P-loop containing nucleoside triphosphate hydrolases"/>
    <property type="match status" value="1"/>
</dbReference>
<dbReference type="GO" id="GO:0005524">
    <property type="term" value="F:ATP binding"/>
    <property type="evidence" value="ECO:0007669"/>
    <property type="project" value="InterPro"/>
</dbReference>
<name>A0A3A4ZEN1_UNCKA</name>
<protein>
    <recommendedName>
        <fullName evidence="1">IstB-like ATP-binding domain-containing protein</fullName>
    </recommendedName>
</protein>
<evidence type="ECO:0000313" key="3">
    <source>
        <dbReference type="Proteomes" id="UP000265540"/>
    </source>
</evidence>